<keyword evidence="3" id="KW-1185">Reference proteome</keyword>
<dbReference type="EMBL" id="JAAMOB010000008">
    <property type="protein sequence ID" value="KAF4109814.1"/>
    <property type="molecule type" value="Genomic_DNA"/>
</dbReference>
<proteinExistence type="predicted"/>
<evidence type="ECO:0000313" key="3">
    <source>
        <dbReference type="Proteomes" id="UP000579812"/>
    </source>
</evidence>
<sequence>MEALAIALPVVVNVPYPFVSFSNLYKHNPQHRQSGQRVTPHLHSYPGPRGTGPTQPAGSERVGRSARVCVFRWEEKGYCAPTNVFPSHLDSFLITSLNLKVFGMKPEPGSPEAFYHEHSGLDHSDAQRQKYQRIGFPTRHTPASELLRIKGSRTTPSCLPQCIPDRPGQSAPIVRAVPVRANGQ</sequence>
<evidence type="ECO:0000256" key="1">
    <source>
        <dbReference type="SAM" id="MobiDB-lite"/>
    </source>
</evidence>
<feature type="region of interest" description="Disordered" evidence="1">
    <location>
        <begin position="29"/>
        <end position="61"/>
    </location>
</feature>
<evidence type="ECO:0000313" key="2">
    <source>
        <dbReference type="EMBL" id="KAF4109814.1"/>
    </source>
</evidence>
<organism evidence="2 3">
    <name type="scientific">Onychostoma macrolepis</name>
    <dbReference type="NCBI Taxonomy" id="369639"/>
    <lineage>
        <taxon>Eukaryota</taxon>
        <taxon>Metazoa</taxon>
        <taxon>Chordata</taxon>
        <taxon>Craniata</taxon>
        <taxon>Vertebrata</taxon>
        <taxon>Euteleostomi</taxon>
        <taxon>Actinopterygii</taxon>
        <taxon>Neopterygii</taxon>
        <taxon>Teleostei</taxon>
        <taxon>Ostariophysi</taxon>
        <taxon>Cypriniformes</taxon>
        <taxon>Cyprinidae</taxon>
        <taxon>Acrossocheilinae</taxon>
        <taxon>Onychostoma</taxon>
    </lineage>
</organism>
<protein>
    <submittedName>
        <fullName evidence="2">Uncharacterized protein</fullName>
    </submittedName>
</protein>
<gene>
    <name evidence="2" type="ORF">G5714_009066</name>
</gene>
<accession>A0A7J6CS39</accession>
<name>A0A7J6CS39_9TELE</name>
<dbReference type="AlphaFoldDB" id="A0A7J6CS39"/>
<reference evidence="2 3" key="1">
    <citation type="submission" date="2020-04" db="EMBL/GenBank/DDBJ databases">
        <title>Chromosome-level genome assembly of a cyprinid fish Onychostoma macrolepis by integration of Nanopore Sequencing, Bionano and Hi-C technology.</title>
        <authorList>
            <person name="Wang D."/>
        </authorList>
    </citation>
    <scope>NUCLEOTIDE SEQUENCE [LARGE SCALE GENOMIC DNA]</scope>
    <source>
        <strain evidence="2">SWU-2019</strain>
        <tissue evidence="2">Muscle</tissue>
    </source>
</reference>
<dbReference type="Proteomes" id="UP000579812">
    <property type="component" value="Unassembled WGS sequence"/>
</dbReference>
<comment type="caution">
    <text evidence="2">The sequence shown here is derived from an EMBL/GenBank/DDBJ whole genome shotgun (WGS) entry which is preliminary data.</text>
</comment>